<proteinExistence type="predicted"/>
<dbReference type="Proteomes" id="UP000321532">
    <property type="component" value="Unassembled WGS sequence"/>
</dbReference>
<reference evidence="3 4" key="1">
    <citation type="submission" date="2019-07" db="EMBL/GenBank/DDBJ databases">
        <title>Whole genome shotgun sequence of Adhaeribacter aerolatus NBRC 106133.</title>
        <authorList>
            <person name="Hosoyama A."/>
            <person name="Uohara A."/>
            <person name="Ohji S."/>
            <person name="Ichikawa N."/>
        </authorList>
    </citation>
    <scope>NUCLEOTIDE SEQUENCE [LARGE SCALE GENOMIC DNA]</scope>
    <source>
        <strain evidence="3 4">NBRC 106133</strain>
    </source>
</reference>
<dbReference type="OrthoDB" id="915634at2"/>
<evidence type="ECO:0000256" key="1">
    <source>
        <dbReference type="SAM" id="MobiDB-lite"/>
    </source>
</evidence>
<dbReference type="AlphaFoldDB" id="A0A512B0M6"/>
<keyword evidence="4" id="KW-1185">Reference proteome</keyword>
<evidence type="ECO:0000313" key="4">
    <source>
        <dbReference type="Proteomes" id="UP000321532"/>
    </source>
</evidence>
<dbReference type="EMBL" id="BJYS01000024">
    <property type="protein sequence ID" value="GEO05509.1"/>
    <property type="molecule type" value="Genomic_DNA"/>
</dbReference>
<feature type="region of interest" description="Disordered" evidence="1">
    <location>
        <begin position="795"/>
        <end position="814"/>
    </location>
</feature>
<evidence type="ECO:0000313" key="3">
    <source>
        <dbReference type="EMBL" id="GEO05509.1"/>
    </source>
</evidence>
<dbReference type="InterPro" id="IPR005094">
    <property type="entry name" value="Endonuclease_MobA/VirD2"/>
</dbReference>
<evidence type="ECO:0000259" key="2">
    <source>
        <dbReference type="Pfam" id="PF03432"/>
    </source>
</evidence>
<feature type="domain" description="MobA/VirD2-like nuclease" evidence="2">
    <location>
        <begin position="40"/>
        <end position="148"/>
    </location>
</feature>
<dbReference type="Pfam" id="PF03432">
    <property type="entry name" value="Relaxase"/>
    <property type="match status" value="1"/>
</dbReference>
<comment type="caution">
    <text evidence="3">The sequence shown here is derived from an EMBL/GenBank/DDBJ whole genome shotgun (WGS) entry which is preliminary data.</text>
</comment>
<accession>A0A512B0M6</accession>
<name>A0A512B0M6_9BACT</name>
<feature type="compositionally biased region" description="Basic residues" evidence="1">
    <location>
        <begin position="802"/>
        <end position="814"/>
    </location>
</feature>
<organism evidence="3 4">
    <name type="scientific">Adhaeribacter aerolatus</name>
    <dbReference type="NCBI Taxonomy" id="670289"/>
    <lineage>
        <taxon>Bacteria</taxon>
        <taxon>Pseudomonadati</taxon>
        <taxon>Bacteroidota</taxon>
        <taxon>Cytophagia</taxon>
        <taxon>Cytophagales</taxon>
        <taxon>Hymenobacteraceae</taxon>
        <taxon>Adhaeribacter</taxon>
    </lineage>
</organism>
<protein>
    <recommendedName>
        <fullName evidence="2">MobA/VirD2-like nuclease domain-containing protein</fullName>
    </recommendedName>
</protein>
<dbReference type="RefSeq" id="WP_146899642.1">
    <property type="nucleotide sequence ID" value="NZ_BJYS01000024.1"/>
</dbReference>
<gene>
    <name evidence="3" type="ORF">AAE02nite_31730</name>
</gene>
<sequence length="814" mass="92732">MVARIIRGKDIIGLLNYNEKEKSSILYAQLINDIKAPADITLKDKIQAFQAYINLNPKISKPTFHLSLNPDPSDKLNDNQLTEIGRQYMDRMNYGQQPFIIYKHEDIDRTHIHIVSVNIGLNGKAIPTSNERYRSEAVRKELEIEFGLVKASEKVKNSQNIFEPINVQSIEYGKTDTKSAISSVVRSATRDFKFTSLPEFKTLLNQYNVTVDEVKDKSDPDKTLGLLYSVINREGEKVSTRIKASSIDKKVGLTALLDKFSQDEKQIKDANLKSILSQKINGILKAYPYITQIDFKDRLKDQGIQVVYHQSKEKRLYGITFIDNGSKMVINGRSLGKEYSAHTLNQRFSETTLSGQDLQKANKTLIAIYNEYRKTDDTYFFESSIIKALPELAGKLVLQLQKQAPDMGKEQANLAVTDFIQYRQKQLPKVQEKETAYFSANTPQLVDFIRSNTALSLKQKLSFLYANNITFSQKGDDLLIHSTKSQEVGYPMPQNNIFNLFGTPATEEKLAVTAREIPFFKKADRDILKVLSHKPADRNYKDLKLADRINFLDRSPILPYLSRTDKHLLYSHANLSYVDGFFRTQNKDLNYHQTLSNMLDNGLLVKLVTGSQGEIVSYNIGYFKFPESTFVKAGAKITNYLKANNFNLKTEASIKKLVFRQLENGAVKVSPKYSLMVRLNQAYQKNDLKVTHNVLSLIHKINKSLALKIEKDIAEIIKLNHKNGDAEKVQAKDLIPVIQKEIAGYPADALREQSLNNHFTSRYSPESKQGAGILESLGTLFNNLADAVFGIESGEMEEHKPEKNKRKKRRRPRW</sequence>